<sequence length="167" mass="19026">MTTSDNEFPESELAESELPENELNAAFTMGLSTAARKMRNLFDSRVRERGLTLARARVLLLLAQQRDWNQRELADALEIEHPSVVRLLDGLEKQGMIVRASVEGDRRAKRIELTEEAQAQVRQLGEITRTIRQEMLENIDRQSLETTLEVFHAISRKVEKALNGQDG</sequence>
<keyword evidence="1" id="KW-0805">Transcription regulation</keyword>
<dbReference type="GO" id="GO:0003700">
    <property type="term" value="F:DNA-binding transcription factor activity"/>
    <property type="evidence" value="ECO:0007669"/>
    <property type="project" value="InterPro"/>
</dbReference>
<evidence type="ECO:0000256" key="3">
    <source>
        <dbReference type="ARBA" id="ARBA00023163"/>
    </source>
</evidence>
<keyword evidence="3" id="KW-0804">Transcription</keyword>
<accession>A0A0E1X7G4</accession>
<name>A0A0E1X7G4_9HYPH</name>
<dbReference type="EMBL" id="EQ999534">
    <property type="protein sequence ID" value="EEZ29152.1"/>
    <property type="molecule type" value="Genomic_DNA"/>
</dbReference>
<dbReference type="AlphaFoldDB" id="A0A0E1X7G4"/>
<dbReference type="RefSeq" id="WP_006162076.1">
    <property type="nucleotide sequence ID" value="NZ_EQ999534.1"/>
</dbReference>
<protein>
    <submittedName>
        <fullName evidence="5">Transcriptional regulator</fullName>
    </submittedName>
</protein>
<dbReference type="PROSITE" id="PS50995">
    <property type="entry name" value="HTH_MARR_2"/>
    <property type="match status" value="1"/>
</dbReference>
<dbReference type="HOGENOM" id="CLU_083287_18_2_5"/>
<dbReference type="Proteomes" id="UP000004659">
    <property type="component" value="Unassembled WGS sequence"/>
</dbReference>
<feature type="domain" description="HTH marR-type" evidence="4">
    <location>
        <begin position="24"/>
        <end position="156"/>
    </location>
</feature>
<dbReference type="InterPro" id="IPR000835">
    <property type="entry name" value="HTH_MarR-typ"/>
</dbReference>
<dbReference type="PRINTS" id="PR00598">
    <property type="entry name" value="HTHMARR"/>
</dbReference>
<dbReference type="Gene3D" id="1.10.10.10">
    <property type="entry name" value="Winged helix-like DNA-binding domain superfamily/Winged helix DNA-binding domain"/>
    <property type="match status" value="1"/>
</dbReference>
<dbReference type="GO" id="GO:0003677">
    <property type="term" value="F:DNA binding"/>
    <property type="evidence" value="ECO:0007669"/>
    <property type="project" value="UniProtKB-KW"/>
</dbReference>
<dbReference type="SMART" id="SM00347">
    <property type="entry name" value="HTH_MARR"/>
    <property type="match status" value="1"/>
</dbReference>
<dbReference type="InterPro" id="IPR036388">
    <property type="entry name" value="WH-like_DNA-bd_sf"/>
</dbReference>
<evidence type="ECO:0000256" key="2">
    <source>
        <dbReference type="ARBA" id="ARBA00023125"/>
    </source>
</evidence>
<proteinExistence type="predicted"/>
<dbReference type="InterPro" id="IPR036390">
    <property type="entry name" value="WH_DNA-bd_sf"/>
</dbReference>
<evidence type="ECO:0000259" key="4">
    <source>
        <dbReference type="PROSITE" id="PS50995"/>
    </source>
</evidence>
<dbReference type="PANTHER" id="PTHR42756:SF1">
    <property type="entry name" value="TRANSCRIPTIONAL REPRESSOR OF EMRAB OPERON"/>
    <property type="match status" value="1"/>
</dbReference>
<evidence type="ECO:0000313" key="5">
    <source>
        <dbReference type="EMBL" id="EEZ29152.1"/>
    </source>
</evidence>
<gene>
    <name evidence="5" type="ORF">BALG_02505</name>
</gene>
<organism evidence="5">
    <name type="scientific">Brucella pinnipedialis M292/94/1</name>
    <dbReference type="NCBI Taxonomy" id="520462"/>
    <lineage>
        <taxon>Bacteria</taxon>
        <taxon>Pseudomonadati</taxon>
        <taxon>Pseudomonadota</taxon>
        <taxon>Alphaproteobacteria</taxon>
        <taxon>Hyphomicrobiales</taxon>
        <taxon>Brucellaceae</taxon>
        <taxon>Brucella/Ochrobactrum group</taxon>
        <taxon>Brucella</taxon>
    </lineage>
</organism>
<evidence type="ECO:0000256" key="1">
    <source>
        <dbReference type="ARBA" id="ARBA00023015"/>
    </source>
</evidence>
<keyword evidence="2" id="KW-0238">DNA-binding</keyword>
<dbReference type="Pfam" id="PF12802">
    <property type="entry name" value="MarR_2"/>
    <property type="match status" value="1"/>
</dbReference>
<dbReference type="SUPFAM" id="SSF46785">
    <property type="entry name" value="Winged helix' DNA-binding domain"/>
    <property type="match status" value="1"/>
</dbReference>
<dbReference type="GeneID" id="99646559"/>
<dbReference type="PANTHER" id="PTHR42756">
    <property type="entry name" value="TRANSCRIPTIONAL REGULATOR, MARR"/>
    <property type="match status" value="1"/>
</dbReference>
<reference evidence="5" key="1">
    <citation type="submission" date="2009-01" db="EMBL/GenBank/DDBJ databases">
        <title>The Genome Sequence of Brucella pinnipedialis M292/94/1.</title>
        <authorList>
            <consortium name="The Broad Institute Genome Sequencing Platform"/>
            <person name="Ward D."/>
            <person name="Young S.K."/>
            <person name="Kodira C.D."/>
            <person name="Zeng Q."/>
            <person name="Koehrsen M."/>
            <person name="Alvarado L."/>
            <person name="Berlin A."/>
            <person name="Borenstein D."/>
            <person name="Chen Z."/>
            <person name="Engels R."/>
            <person name="Freedman E."/>
            <person name="Gellesch M."/>
            <person name="Goldberg J."/>
            <person name="Griggs A."/>
            <person name="Gujja S."/>
            <person name="Heiman D."/>
            <person name="Hepburn T."/>
            <person name="Howarth C."/>
            <person name="Jen D."/>
            <person name="Larson L."/>
            <person name="Lewis B."/>
            <person name="Mehta T."/>
            <person name="Park D."/>
            <person name="Pearson M."/>
            <person name="Roberts A."/>
            <person name="Saif S."/>
            <person name="Shea T."/>
            <person name="Shenoy N."/>
            <person name="Sisk P."/>
            <person name="Stolte C."/>
            <person name="Sykes S."/>
            <person name="Walk T."/>
            <person name="White J."/>
            <person name="Yandava C."/>
            <person name="Whatmore A.M."/>
            <person name="Perrett L.L."/>
            <person name="O'Callaghan D."/>
            <person name="Nusbaum C."/>
            <person name="Galagan J."/>
            <person name="Birren B."/>
        </authorList>
    </citation>
    <scope>NUCLEOTIDE SEQUENCE [LARGE SCALE GENOMIC DNA]</scope>
    <source>
        <strain evidence="5">M292/94/1</strain>
    </source>
</reference>